<keyword evidence="12" id="KW-0564">Palmitate</keyword>
<keyword evidence="3" id="KW-0813">Transport</keyword>
<evidence type="ECO:0000256" key="10">
    <source>
        <dbReference type="ARBA" id="ARBA00023114"/>
    </source>
</evidence>
<evidence type="ECO:0000256" key="8">
    <source>
        <dbReference type="ARBA" id="ARBA00023047"/>
    </source>
</evidence>
<dbReference type="Gene3D" id="3.10.560.10">
    <property type="entry name" value="Outer membrane lipoprotein wza domain like"/>
    <property type="match status" value="1"/>
</dbReference>
<dbReference type="GO" id="GO:0015288">
    <property type="term" value="F:porin activity"/>
    <property type="evidence" value="ECO:0007669"/>
    <property type="project" value="UniProtKB-KW"/>
</dbReference>
<evidence type="ECO:0000256" key="4">
    <source>
        <dbReference type="ARBA" id="ARBA00022452"/>
    </source>
</evidence>
<evidence type="ECO:0000256" key="9">
    <source>
        <dbReference type="ARBA" id="ARBA00023065"/>
    </source>
</evidence>
<sequence length="237" mass="25085">MTQLGMRALIVGVLAAGASACSSAPGLDASSSAVAVSRSLPAPDSTTSAADFANYRIGPRDELIVEVFGAPELKRESEVDASGNLSLPLVGTIVAGGRTPREVGDAIAAQLRGRYIRDPQVTVNIKKANPQTFSVDGAVREPGVYPVIGRMTLQQAIASAKGADSELANLNNVVVFRTVNNQRMAALFSLKEIRAGRLNDPQIYGNDVIVVGENATRRFFRDLSRFPALGSFVPFIL</sequence>
<evidence type="ECO:0000256" key="11">
    <source>
        <dbReference type="ARBA" id="ARBA00023136"/>
    </source>
</evidence>
<keyword evidence="5" id="KW-0762">Sugar transport</keyword>
<dbReference type="RefSeq" id="WP_294174277.1">
    <property type="nucleotide sequence ID" value="NZ_CADCVZ010000057.1"/>
</dbReference>
<feature type="domain" description="SLBB" evidence="17">
    <location>
        <begin position="131"/>
        <end position="211"/>
    </location>
</feature>
<dbReference type="InterPro" id="IPR003715">
    <property type="entry name" value="Poly_export_N"/>
</dbReference>
<keyword evidence="13" id="KW-0998">Cell outer membrane</keyword>
<organism evidence="18">
    <name type="scientific">uncultured Sphingomonas sp</name>
    <dbReference type="NCBI Taxonomy" id="158754"/>
    <lineage>
        <taxon>Bacteria</taxon>
        <taxon>Pseudomonadati</taxon>
        <taxon>Pseudomonadota</taxon>
        <taxon>Alphaproteobacteria</taxon>
        <taxon>Sphingomonadales</taxon>
        <taxon>Sphingomonadaceae</taxon>
        <taxon>Sphingomonas</taxon>
        <taxon>environmental samples</taxon>
    </lineage>
</organism>
<keyword evidence="8" id="KW-0625">Polysaccharide transport</keyword>
<evidence type="ECO:0000256" key="6">
    <source>
        <dbReference type="ARBA" id="ARBA00022692"/>
    </source>
</evidence>
<evidence type="ECO:0000256" key="7">
    <source>
        <dbReference type="ARBA" id="ARBA00022729"/>
    </source>
</evidence>
<reference evidence="18" key="1">
    <citation type="submission" date="2020-02" db="EMBL/GenBank/DDBJ databases">
        <authorList>
            <person name="Meier V. D."/>
        </authorList>
    </citation>
    <scope>NUCLEOTIDE SEQUENCE</scope>
    <source>
        <strain evidence="18">AVDCRST_MAG09</strain>
    </source>
</reference>
<feature type="signal peptide" evidence="15">
    <location>
        <begin position="1"/>
        <end position="24"/>
    </location>
</feature>
<proteinExistence type="inferred from homology"/>
<dbReference type="GO" id="GO:0009279">
    <property type="term" value="C:cell outer membrane"/>
    <property type="evidence" value="ECO:0007669"/>
    <property type="project" value="UniProtKB-SubCell"/>
</dbReference>
<dbReference type="Pfam" id="PF02563">
    <property type="entry name" value="Poly_export"/>
    <property type="match status" value="1"/>
</dbReference>
<evidence type="ECO:0000256" key="15">
    <source>
        <dbReference type="SAM" id="SignalP"/>
    </source>
</evidence>
<evidence type="ECO:0000256" key="2">
    <source>
        <dbReference type="ARBA" id="ARBA00009450"/>
    </source>
</evidence>
<keyword evidence="14" id="KW-0449">Lipoprotein</keyword>
<evidence type="ECO:0000256" key="3">
    <source>
        <dbReference type="ARBA" id="ARBA00022448"/>
    </source>
</evidence>
<keyword evidence="4" id="KW-1134">Transmembrane beta strand</keyword>
<dbReference type="GO" id="GO:0015159">
    <property type="term" value="F:polysaccharide transmembrane transporter activity"/>
    <property type="evidence" value="ECO:0007669"/>
    <property type="project" value="InterPro"/>
</dbReference>
<dbReference type="PANTHER" id="PTHR33619:SF3">
    <property type="entry name" value="POLYSACCHARIDE EXPORT PROTEIN GFCE-RELATED"/>
    <property type="match status" value="1"/>
</dbReference>
<evidence type="ECO:0000259" key="16">
    <source>
        <dbReference type="Pfam" id="PF02563"/>
    </source>
</evidence>
<evidence type="ECO:0000256" key="1">
    <source>
        <dbReference type="ARBA" id="ARBA00004571"/>
    </source>
</evidence>
<keyword evidence="9" id="KW-0406">Ion transport</keyword>
<dbReference type="AlphaFoldDB" id="A0A6J4TE35"/>
<dbReference type="GO" id="GO:0006811">
    <property type="term" value="P:monoatomic ion transport"/>
    <property type="evidence" value="ECO:0007669"/>
    <property type="project" value="UniProtKB-KW"/>
</dbReference>
<dbReference type="InterPro" id="IPR054765">
    <property type="entry name" value="SLBB_dom"/>
</dbReference>
<keyword evidence="10" id="KW-0626">Porin</keyword>
<keyword evidence="11" id="KW-0472">Membrane</keyword>
<gene>
    <name evidence="18" type="ORF">AVDCRST_MAG09-2009</name>
</gene>
<dbReference type="Pfam" id="PF22461">
    <property type="entry name" value="SLBB_2"/>
    <property type="match status" value="1"/>
</dbReference>
<name>A0A6J4TE35_9SPHN</name>
<dbReference type="PROSITE" id="PS51257">
    <property type="entry name" value="PROKAR_LIPOPROTEIN"/>
    <property type="match status" value="1"/>
</dbReference>
<evidence type="ECO:0000259" key="17">
    <source>
        <dbReference type="Pfam" id="PF22461"/>
    </source>
</evidence>
<feature type="chain" id="PRO_5026688921" evidence="15">
    <location>
        <begin position="25"/>
        <end position="237"/>
    </location>
</feature>
<evidence type="ECO:0000256" key="14">
    <source>
        <dbReference type="ARBA" id="ARBA00023288"/>
    </source>
</evidence>
<feature type="domain" description="Polysaccharide export protein N-terminal" evidence="16">
    <location>
        <begin position="53"/>
        <end position="126"/>
    </location>
</feature>
<evidence type="ECO:0000256" key="5">
    <source>
        <dbReference type="ARBA" id="ARBA00022597"/>
    </source>
</evidence>
<evidence type="ECO:0000256" key="12">
    <source>
        <dbReference type="ARBA" id="ARBA00023139"/>
    </source>
</evidence>
<comment type="similarity">
    <text evidence="2">Belongs to the BexD/CtrA/VexA family.</text>
</comment>
<dbReference type="EMBL" id="CADCVZ010000057">
    <property type="protein sequence ID" value="CAA9520391.1"/>
    <property type="molecule type" value="Genomic_DNA"/>
</dbReference>
<keyword evidence="7 15" id="KW-0732">Signal</keyword>
<accession>A0A6J4TE35</accession>
<evidence type="ECO:0000313" key="18">
    <source>
        <dbReference type="EMBL" id="CAA9520391.1"/>
    </source>
</evidence>
<keyword evidence="6" id="KW-0812">Transmembrane</keyword>
<dbReference type="PANTHER" id="PTHR33619">
    <property type="entry name" value="POLYSACCHARIDE EXPORT PROTEIN GFCE-RELATED"/>
    <property type="match status" value="1"/>
</dbReference>
<protein>
    <submittedName>
        <fullName evidence="18">Uncharacterized protein</fullName>
    </submittedName>
</protein>
<evidence type="ECO:0000256" key="13">
    <source>
        <dbReference type="ARBA" id="ARBA00023237"/>
    </source>
</evidence>
<comment type="subcellular location">
    <subcellularLocation>
        <location evidence="1">Cell outer membrane</location>
        <topology evidence="1">Multi-pass membrane protein</topology>
    </subcellularLocation>
</comment>
<dbReference type="InterPro" id="IPR049712">
    <property type="entry name" value="Poly_export"/>
</dbReference>
<dbReference type="GO" id="GO:0046930">
    <property type="term" value="C:pore complex"/>
    <property type="evidence" value="ECO:0007669"/>
    <property type="project" value="UniProtKB-KW"/>
</dbReference>